<keyword evidence="2" id="KW-1185">Reference proteome</keyword>
<dbReference type="Proteomes" id="UP000253919">
    <property type="component" value="Unassembled WGS sequence"/>
</dbReference>
<dbReference type="EMBL" id="QASA01000001">
    <property type="protein sequence ID" value="RDC63253.1"/>
    <property type="molecule type" value="Genomic_DNA"/>
</dbReference>
<reference evidence="1 2" key="1">
    <citation type="submission" date="2018-04" db="EMBL/GenBank/DDBJ databases">
        <title>Adhaeribacter sp. HMF7616 genome sequencing and assembly.</title>
        <authorList>
            <person name="Kang H."/>
            <person name="Kang J."/>
            <person name="Cha I."/>
            <person name="Kim H."/>
            <person name="Joh K."/>
        </authorList>
    </citation>
    <scope>NUCLEOTIDE SEQUENCE [LARGE SCALE GENOMIC DNA]</scope>
    <source>
        <strain evidence="1 2">HMF7616</strain>
    </source>
</reference>
<evidence type="ECO:0000313" key="1">
    <source>
        <dbReference type="EMBL" id="RDC63253.1"/>
    </source>
</evidence>
<accession>A0A369QEA2</accession>
<gene>
    <name evidence="1" type="ORF">AHMF7616_01854</name>
</gene>
<name>A0A369QEA2_9BACT</name>
<evidence type="ECO:0000313" key="2">
    <source>
        <dbReference type="Proteomes" id="UP000253919"/>
    </source>
</evidence>
<dbReference type="AlphaFoldDB" id="A0A369QEA2"/>
<proteinExistence type="predicted"/>
<comment type="caution">
    <text evidence="1">The sequence shown here is derived from an EMBL/GenBank/DDBJ whole genome shotgun (WGS) entry which is preliminary data.</text>
</comment>
<sequence length="46" mass="5239">MEMSRGCSGTSDKYKLFPYFGGDETAPHNIKIEIKELAFLLFVRVV</sequence>
<organism evidence="1 2">
    <name type="scientific">Adhaeribacter pallidiroseus</name>
    <dbReference type="NCBI Taxonomy" id="2072847"/>
    <lineage>
        <taxon>Bacteria</taxon>
        <taxon>Pseudomonadati</taxon>
        <taxon>Bacteroidota</taxon>
        <taxon>Cytophagia</taxon>
        <taxon>Cytophagales</taxon>
        <taxon>Hymenobacteraceae</taxon>
        <taxon>Adhaeribacter</taxon>
    </lineage>
</organism>
<protein>
    <submittedName>
        <fullName evidence="1">Uncharacterized protein</fullName>
    </submittedName>
</protein>